<dbReference type="Proteomes" id="UP000002247">
    <property type="component" value="Chromosome"/>
</dbReference>
<reference evidence="1 2" key="1">
    <citation type="journal article" date="2010" name="Stand. Genomic Sci.">
        <title>Complete genome sequence of Segniliparus rotundus type strain (CDC 1076).</title>
        <authorList>
            <person name="Sikorski J."/>
            <person name="Lapidus A."/>
            <person name="Copeland A."/>
            <person name="Misra M."/>
            <person name="Glavina Del Rio T."/>
            <person name="Nolan M."/>
            <person name="Lucas S."/>
            <person name="Chen F."/>
            <person name="Tice H."/>
            <person name="Cheng J.F."/>
            <person name="Jando M."/>
            <person name="Schneider S."/>
            <person name="Bruce D."/>
            <person name="Goodwin L."/>
            <person name="Pitluck S."/>
            <person name="Liolios K."/>
            <person name="Mikhailova N."/>
            <person name="Pati A."/>
            <person name="Ivanova N."/>
            <person name="Mavromatis K."/>
            <person name="Chen A."/>
            <person name="Palaniappan K."/>
            <person name="Chertkov O."/>
            <person name="Land M."/>
            <person name="Hauser L."/>
            <person name="Chang Y.J."/>
            <person name="Jeffries C.D."/>
            <person name="Brettin T."/>
            <person name="Detter J.C."/>
            <person name="Han C."/>
            <person name="Rohde M."/>
            <person name="Goker M."/>
            <person name="Bristow J."/>
            <person name="Eisen J.A."/>
            <person name="Markowitz V."/>
            <person name="Hugenholtz P."/>
            <person name="Kyrpides N.C."/>
            <person name="Klenk H.P."/>
        </authorList>
    </citation>
    <scope>NUCLEOTIDE SEQUENCE [LARGE SCALE GENOMIC DNA]</scope>
    <source>
        <strain evidence="2">ATCC BAA-972 / CDC 1076 / CIP 108378 / DSM 44985 / JCM 13578</strain>
    </source>
</reference>
<dbReference type="HOGENOM" id="CLU_811092_0_0_11"/>
<dbReference type="RefSeq" id="WP_013139285.1">
    <property type="nucleotide sequence ID" value="NC_014168.1"/>
</dbReference>
<organism evidence="1 2">
    <name type="scientific">Segniliparus rotundus (strain ATCC BAA-972 / CDC 1076 / CIP 108378 / DSM 44985 / JCM 13578)</name>
    <dbReference type="NCBI Taxonomy" id="640132"/>
    <lineage>
        <taxon>Bacteria</taxon>
        <taxon>Bacillati</taxon>
        <taxon>Actinomycetota</taxon>
        <taxon>Actinomycetes</taxon>
        <taxon>Mycobacteriales</taxon>
        <taxon>Segniliparaceae</taxon>
        <taxon>Segniliparus</taxon>
    </lineage>
</organism>
<dbReference type="EMBL" id="CP001958">
    <property type="protein sequence ID" value="ADG98835.1"/>
    <property type="molecule type" value="Genomic_DNA"/>
</dbReference>
<dbReference type="STRING" id="640132.Srot_2391"/>
<sequence>MATKYYAKLIGEDEPLAVARIHDDESTEVYSSRQEGWQPGRDSLYSEIVFKGDWDSLAEQRALDLVSRLDEERRRRASGEAAVPAYQHWLSVPEKEDEPRVLLRSADGKTLEGYAVSSTAWERLPYPATPALDDPRLWQKVAESEVPDVLGGLHAAWAEHLREEFDATAPELVDTELTEAAVRQGVVFYIVEILKVVPKLLGYDLTVGFKAPRGGATGGAGSGAVGPKGAWNFQVNYKIWGFPEGAQPQVFEAFKRMFDEWGWSYRYDEDGPAERDINARTSPGGVKTKTSYHVTVSQRPHGGMTMVWTSPYYPAEHADEYLDMPSAITKDGPQSYADPYAE</sequence>
<accession>D6ZAU9</accession>
<dbReference type="OrthoDB" id="4505613at2"/>
<gene>
    <name evidence="1" type="ordered locus">Srot_2391</name>
</gene>
<evidence type="ECO:0000313" key="1">
    <source>
        <dbReference type="EMBL" id="ADG98835.1"/>
    </source>
</evidence>
<dbReference type="KEGG" id="srt:Srot_2391"/>
<name>D6ZAU9_SEGRD</name>
<protein>
    <submittedName>
        <fullName evidence="1">Uncharacterized protein</fullName>
    </submittedName>
</protein>
<keyword evidence="2" id="KW-1185">Reference proteome</keyword>
<evidence type="ECO:0000313" key="2">
    <source>
        <dbReference type="Proteomes" id="UP000002247"/>
    </source>
</evidence>
<dbReference type="AlphaFoldDB" id="D6ZAU9"/>
<proteinExistence type="predicted"/>